<organism evidence="3 4">
    <name type="scientific">Nocardia iowensis</name>
    <dbReference type="NCBI Taxonomy" id="204891"/>
    <lineage>
        <taxon>Bacteria</taxon>
        <taxon>Bacillati</taxon>
        <taxon>Actinomycetota</taxon>
        <taxon>Actinomycetes</taxon>
        <taxon>Mycobacteriales</taxon>
        <taxon>Nocardiaceae</taxon>
        <taxon>Nocardia</taxon>
    </lineage>
</organism>
<dbReference type="Proteomes" id="UP000694257">
    <property type="component" value="Chromosome"/>
</dbReference>
<feature type="compositionally biased region" description="Low complexity" evidence="1">
    <location>
        <begin position="24"/>
        <end position="50"/>
    </location>
</feature>
<evidence type="ECO:0000313" key="3">
    <source>
        <dbReference type="EMBL" id="QXN90242.1"/>
    </source>
</evidence>
<feature type="signal peptide" evidence="2">
    <location>
        <begin position="1"/>
        <end position="24"/>
    </location>
</feature>
<feature type="region of interest" description="Disordered" evidence="1">
    <location>
        <begin position="24"/>
        <end position="62"/>
    </location>
</feature>
<gene>
    <name evidence="3" type="ORF">KV110_33245</name>
</gene>
<protein>
    <submittedName>
        <fullName evidence="3">Uncharacterized protein</fullName>
    </submittedName>
</protein>
<reference evidence="3 4" key="1">
    <citation type="submission" date="2021-07" db="EMBL/GenBank/DDBJ databases">
        <title>Whole Genome Sequence of Nocardia Iowensis.</title>
        <authorList>
            <person name="Lamm A."/>
            <person name="Collins-Fairclough A.M."/>
            <person name="Bunk B."/>
            <person name="Sproer C."/>
        </authorList>
    </citation>
    <scope>NUCLEOTIDE SEQUENCE [LARGE SCALE GENOMIC DNA]</scope>
    <source>
        <strain evidence="3 4">NRRL 5646</strain>
    </source>
</reference>
<keyword evidence="2" id="KW-0732">Signal</keyword>
<feature type="chain" id="PRO_5045541460" evidence="2">
    <location>
        <begin position="25"/>
        <end position="152"/>
    </location>
</feature>
<proteinExistence type="predicted"/>
<evidence type="ECO:0000256" key="1">
    <source>
        <dbReference type="SAM" id="MobiDB-lite"/>
    </source>
</evidence>
<dbReference type="RefSeq" id="WP_218471114.1">
    <property type="nucleotide sequence ID" value="NZ_BAABJN010000006.1"/>
</dbReference>
<dbReference type="PROSITE" id="PS51257">
    <property type="entry name" value="PROKAR_LIPOPROTEIN"/>
    <property type="match status" value="1"/>
</dbReference>
<evidence type="ECO:0000256" key="2">
    <source>
        <dbReference type="SAM" id="SignalP"/>
    </source>
</evidence>
<accession>A0ABX8RMV9</accession>
<name>A0ABX8RMV9_NOCIO</name>
<dbReference type="EMBL" id="CP078145">
    <property type="protein sequence ID" value="QXN90242.1"/>
    <property type="molecule type" value="Genomic_DNA"/>
</dbReference>
<sequence length="152" mass="15142">MRIAGSIPLVAATVALTLSVGACSDTSSDTASTTTTPATATSAAPVTPTVQSSTTEPPPFHAPSADPVAISCGTGVFGLAIFAVTTKGSAACATALAVTNAYGEQPATSRHGVLTVSVDGASWTCQEQQGQVNPYKECVNNADPAEKVRLSS</sequence>
<evidence type="ECO:0000313" key="4">
    <source>
        <dbReference type="Proteomes" id="UP000694257"/>
    </source>
</evidence>
<keyword evidence="4" id="KW-1185">Reference proteome</keyword>